<evidence type="ECO:0000256" key="1">
    <source>
        <dbReference type="ARBA" id="ARBA00004141"/>
    </source>
</evidence>
<dbReference type="CDD" id="cd04187">
    <property type="entry name" value="DPM1_like_bac"/>
    <property type="match status" value="1"/>
</dbReference>
<evidence type="ECO:0000259" key="8">
    <source>
        <dbReference type="Pfam" id="PF00535"/>
    </source>
</evidence>
<feature type="domain" description="Glycosyltransferase 2-like" evidence="8">
    <location>
        <begin position="25"/>
        <end position="190"/>
    </location>
</feature>
<keyword evidence="3 9" id="KW-0808">Transferase</keyword>
<sequence>MSSFQNTVDVDFPTAAAKRAIPRLSIVVPCHNEELALPALFERLERLNEDLQAAKLISQNTEVVLVDDGSYDATWKMIETARTPLTVRGIKLSRNQGHQQALFAGLIHAGGDVVVSMDADLQDDPDAVIGMIRAYLKGADIVFGVRASRESDTWFKRASARTYYRILERLGVDLIPDHADFRLMSRKSIRALRSFEESNLFLRGLVRQLGFTTDVVTYDRSPRVAGESKYTLRKMISLGLEGVTSFSVKPLRMIVLFGFAVAAITFLYSLYSIYAWARGDTIPGWTSVVLPLSLLGGVHLIALGVIGEYVGKIYKETKRRPRFIVDEIVSAGDAEQDIEAPVINVTANSSR</sequence>
<keyword evidence="5 7" id="KW-1133">Transmembrane helix</keyword>
<accession>A0A238KNN5</accession>
<gene>
    <name evidence="9" type="primary">ykoT_2</name>
    <name evidence="9" type="ORF">COL8621_02379</name>
</gene>
<keyword evidence="10" id="KW-1185">Reference proteome</keyword>
<dbReference type="PANTHER" id="PTHR48090">
    <property type="entry name" value="UNDECAPRENYL-PHOSPHATE 4-DEOXY-4-FORMAMIDO-L-ARABINOSE TRANSFERASE-RELATED"/>
    <property type="match status" value="1"/>
</dbReference>
<evidence type="ECO:0000256" key="5">
    <source>
        <dbReference type="ARBA" id="ARBA00022989"/>
    </source>
</evidence>
<evidence type="ECO:0000313" key="10">
    <source>
        <dbReference type="Proteomes" id="UP000202922"/>
    </source>
</evidence>
<name>A0A238KNN5_9RHOB</name>
<dbReference type="Proteomes" id="UP000202922">
    <property type="component" value="Unassembled WGS sequence"/>
</dbReference>
<evidence type="ECO:0000256" key="7">
    <source>
        <dbReference type="SAM" id="Phobius"/>
    </source>
</evidence>
<dbReference type="GO" id="GO:0016757">
    <property type="term" value="F:glycosyltransferase activity"/>
    <property type="evidence" value="ECO:0007669"/>
    <property type="project" value="UniProtKB-KW"/>
</dbReference>
<evidence type="ECO:0000256" key="4">
    <source>
        <dbReference type="ARBA" id="ARBA00022692"/>
    </source>
</evidence>
<dbReference type="InterPro" id="IPR029044">
    <property type="entry name" value="Nucleotide-diphossugar_trans"/>
</dbReference>
<evidence type="ECO:0000256" key="6">
    <source>
        <dbReference type="ARBA" id="ARBA00023136"/>
    </source>
</evidence>
<dbReference type="InterPro" id="IPR050256">
    <property type="entry name" value="Glycosyltransferase_2"/>
</dbReference>
<keyword evidence="2 9" id="KW-0328">Glycosyltransferase</keyword>
<organism evidence="9 10">
    <name type="scientific">Actibacterium lipolyticum</name>
    <dbReference type="NCBI Taxonomy" id="1524263"/>
    <lineage>
        <taxon>Bacteria</taxon>
        <taxon>Pseudomonadati</taxon>
        <taxon>Pseudomonadota</taxon>
        <taxon>Alphaproteobacteria</taxon>
        <taxon>Rhodobacterales</taxon>
        <taxon>Roseobacteraceae</taxon>
        <taxon>Actibacterium</taxon>
    </lineage>
</organism>
<keyword evidence="6 7" id="KW-0472">Membrane</keyword>
<dbReference type="Pfam" id="PF00535">
    <property type="entry name" value="Glycos_transf_2"/>
    <property type="match status" value="1"/>
</dbReference>
<dbReference type="SUPFAM" id="SSF53448">
    <property type="entry name" value="Nucleotide-diphospho-sugar transferases"/>
    <property type="match status" value="1"/>
</dbReference>
<keyword evidence="4 7" id="KW-0812">Transmembrane</keyword>
<evidence type="ECO:0000256" key="2">
    <source>
        <dbReference type="ARBA" id="ARBA00022676"/>
    </source>
</evidence>
<dbReference type="RefSeq" id="WP_207652087.1">
    <property type="nucleotide sequence ID" value="NZ_FXYE01000002.1"/>
</dbReference>
<feature type="transmembrane region" description="Helical" evidence="7">
    <location>
        <begin position="288"/>
        <end position="310"/>
    </location>
</feature>
<dbReference type="EMBL" id="FXYE01000002">
    <property type="protein sequence ID" value="SMX43772.1"/>
    <property type="molecule type" value="Genomic_DNA"/>
</dbReference>
<dbReference type="Gene3D" id="3.90.550.10">
    <property type="entry name" value="Spore Coat Polysaccharide Biosynthesis Protein SpsA, Chain A"/>
    <property type="match status" value="1"/>
</dbReference>
<dbReference type="PANTHER" id="PTHR48090:SF1">
    <property type="entry name" value="PROPHAGE BACTOPRENOL GLUCOSYL TRANSFERASE HOMOLOG"/>
    <property type="match status" value="1"/>
</dbReference>
<evidence type="ECO:0000313" key="9">
    <source>
        <dbReference type="EMBL" id="SMX43772.1"/>
    </source>
</evidence>
<dbReference type="AlphaFoldDB" id="A0A238KNN5"/>
<dbReference type="EC" id="2.4.-.-" evidence="9"/>
<protein>
    <submittedName>
        <fullName evidence="9">Putative glycosyltransferase YkoT</fullName>
        <ecNumber evidence="9">2.4.-.-</ecNumber>
    </submittedName>
</protein>
<dbReference type="InterPro" id="IPR001173">
    <property type="entry name" value="Glyco_trans_2-like"/>
</dbReference>
<evidence type="ECO:0000256" key="3">
    <source>
        <dbReference type="ARBA" id="ARBA00022679"/>
    </source>
</evidence>
<dbReference type="GO" id="GO:0005886">
    <property type="term" value="C:plasma membrane"/>
    <property type="evidence" value="ECO:0007669"/>
    <property type="project" value="TreeGrafter"/>
</dbReference>
<comment type="subcellular location">
    <subcellularLocation>
        <location evidence="1">Membrane</location>
        <topology evidence="1">Multi-pass membrane protein</topology>
    </subcellularLocation>
</comment>
<feature type="transmembrane region" description="Helical" evidence="7">
    <location>
        <begin position="254"/>
        <end position="276"/>
    </location>
</feature>
<proteinExistence type="predicted"/>
<reference evidence="10" key="1">
    <citation type="submission" date="2017-05" db="EMBL/GenBank/DDBJ databases">
        <authorList>
            <person name="Rodrigo-Torres L."/>
            <person name="Arahal R. D."/>
            <person name="Lucena T."/>
        </authorList>
    </citation>
    <scope>NUCLEOTIDE SEQUENCE [LARGE SCALE GENOMIC DNA]</scope>
    <source>
        <strain evidence="10">CECT 8621</strain>
    </source>
</reference>